<organism evidence="6 7">
    <name type="scientific">Thermospira aquatica</name>
    <dbReference type="NCBI Taxonomy" id="2828656"/>
    <lineage>
        <taxon>Bacteria</taxon>
        <taxon>Pseudomonadati</taxon>
        <taxon>Spirochaetota</taxon>
        <taxon>Spirochaetia</taxon>
        <taxon>Brevinematales</taxon>
        <taxon>Thermospiraceae</taxon>
        <taxon>Thermospira</taxon>
    </lineage>
</organism>
<dbReference type="RefSeq" id="WP_271436385.1">
    <property type="nucleotide sequence ID" value="NZ_CP073355.1"/>
</dbReference>
<evidence type="ECO:0000256" key="2">
    <source>
        <dbReference type="ARBA" id="ARBA00023015"/>
    </source>
</evidence>
<comment type="similarity">
    <text evidence="1">Belongs to the transcriptional coactivator PC4 family.</text>
</comment>
<reference evidence="6" key="2">
    <citation type="submission" date="2022-06" db="EMBL/GenBank/DDBJ databases">
        <title>Thermospira aquatica gen. nov., sp. nov.</title>
        <authorList>
            <person name="Ben Ali Gam Z."/>
            <person name="Labat M."/>
        </authorList>
    </citation>
    <scope>NUCLEOTIDE SEQUENCE</scope>
    <source>
        <strain evidence="6">F1F22</strain>
    </source>
</reference>
<keyword evidence="4" id="KW-0804">Transcription</keyword>
<gene>
    <name evidence="6" type="ORF">KDW03_05495</name>
</gene>
<evidence type="ECO:0000256" key="3">
    <source>
        <dbReference type="ARBA" id="ARBA00023125"/>
    </source>
</evidence>
<dbReference type="InterPro" id="IPR009044">
    <property type="entry name" value="ssDNA-bd_transcriptional_reg"/>
</dbReference>
<dbReference type="EMBL" id="CP073355">
    <property type="protein sequence ID" value="URA11251.1"/>
    <property type="molecule type" value="Genomic_DNA"/>
</dbReference>
<dbReference type="SUPFAM" id="SSF54447">
    <property type="entry name" value="ssDNA-binding transcriptional regulator domain"/>
    <property type="match status" value="1"/>
</dbReference>
<feature type="domain" description="Transcriptional coactivator p15 (PC4) C-terminal" evidence="5">
    <location>
        <begin position="14"/>
        <end position="62"/>
    </location>
</feature>
<reference evidence="6" key="1">
    <citation type="submission" date="2021-04" db="EMBL/GenBank/DDBJ databases">
        <authorList>
            <person name="Postec A."/>
        </authorList>
    </citation>
    <scope>NUCLEOTIDE SEQUENCE</scope>
    <source>
        <strain evidence="6">F1F22</strain>
    </source>
</reference>
<proteinExistence type="inferred from homology"/>
<dbReference type="KEGG" id="taqu:KDW03_05495"/>
<keyword evidence="2" id="KW-0805">Transcription regulation</keyword>
<dbReference type="Pfam" id="PF02229">
    <property type="entry name" value="PC4"/>
    <property type="match status" value="1"/>
</dbReference>
<evidence type="ECO:0000313" key="6">
    <source>
        <dbReference type="EMBL" id="URA11251.1"/>
    </source>
</evidence>
<evidence type="ECO:0000256" key="4">
    <source>
        <dbReference type="ARBA" id="ARBA00023163"/>
    </source>
</evidence>
<dbReference type="GO" id="GO:0060261">
    <property type="term" value="P:positive regulation of transcription initiation by RNA polymerase II"/>
    <property type="evidence" value="ECO:0007669"/>
    <property type="project" value="InterPro"/>
</dbReference>
<evidence type="ECO:0000259" key="5">
    <source>
        <dbReference type="Pfam" id="PF02229"/>
    </source>
</evidence>
<dbReference type="InterPro" id="IPR045125">
    <property type="entry name" value="Sub1/Tcp4-like"/>
</dbReference>
<sequence length="75" mass="8540">MAEEQIISIGEVKKGNIKITVSEFNGQKYLDIRKYFDDDGELKPTKKGIALSAEQFEAVLDILTREKDHILKELS</sequence>
<evidence type="ECO:0000256" key="1">
    <source>
        <dbReference type="ARBA" id="ARBA00009001"/>
    </source>
</evidence>
<dbReference type="Gene3D" id="2.30.31.10">
    <property type="entry name" value="Transcriptional Coactivator Pc4, Chain A"/>
    <property type="match status" value="1"/>
</dbReference>
<evidence type="ECO:0000313" key="7">
    <source>
        <dbReference type="Proteomes" id="UP001056539"/>
    </source>
</evidence>
<dbReference type="GO" id="GO:0003677">
    <property type="term" value="F:DNA binding"/>
    <property type="evidence" value="ECO:0007669"/>
    <property type="project" value="UniProtKB-KW"/>
</dbReference>
<accession>A0AAX3BIT4</accession>
<keyword evidence="3" id="KW-0238">DNA-binding</keyword>
<keyword evidence="7" id="KW-1185">Reference proteome</keyword>
<dbReference type="Proteomes" id="UP001056539">
    <property type="component" value="Chromosome"/>
</dbReference>
<dbReference type="InterPro" id="IPR003173">
    <property type="entry name" value="PC4_C"/>
</dbReference>
<dbReference type="AlphaFoldDB" id="A0AAX3BIT4"/>
<name>A0AAX3BIT4_9SPIR</name>
<protein>
    <submittedName>
        <fullName evidence="6">Transcriptional coactivator p15/PC4 family protein</fullName>
    </submittedName>
</protein>
<dbReference type="PANTHER" id="PTHR13215">
    <property type="entry name" value="RNA POLYMERASE II TRANSCRIPTIONAL COACTIVATOR"/>
    <property type="match status" value="1"/>
</dbReference>